<evidence type="ECO:0000259" key="6">
    <source>
        <dbReference type="SMART" id="SM00363"/>
    </source>
</evidence>
<gene>
    <name evidence="7" type="primary">hslR</name>
    <name evidence="7" type="ORF">MAQ5080_01769</name>
</gene>
<evidence type="ECO:0000256" key="1">
    <source>
        <dbReference type="ARBA" id="ARBA00008396"/>
    </source>
</evidence>
<dbReference type="PIRSF" id="PIRSF016821">
    <property type="entry name" value="HSP15"/>
    <property type="match status" value="1"/>
</dbReference>
<keyword evidence="2 4" id="KW-0694">RNA-binding</keyword>
<dbReference type="Gene3D" id="3.10.290.10">
    <property type="entry name" value="RNA-binding S4 domain"/>
    <property type="match status" value="1"/>
</dbReference>
<feature type="region of interest" description="Disordered" evidence="5">
    <location>
        <begin position="91"/>
        <end position="138"/>
    </location>
</feature>
<reference evidence="7 8" key="1">
    <citation type="submission" date="2016-06" db="EMBL/GenBank/DDBJ databases">
        <authorList>
            <person name="Kjaerup R.B."/>
            <person name="Dalgaard T.S."/>
            <person name="Juul-Madsen H.R."/>
        </authorList>
    </citation>
    <scope>NUCLEOTIDE SEQUENCE [LARGE SCALE GENOMIC DNA]</scope>
    <source>
        <strain evidence="7 8">CECT 5080</strain>
    </source>
</reference>
<dbReference type="InterPro" id="IPR036986">
    <property type="entry name" value="S4_RNA-bd_sf"/>
</dbReference>
<keyword evidence="8" id="KW-1185">Reference proteome</keyword>
<dbReference type="SUPFAM" id="SSF55174">
    <property type="entry name" value="Alpha-L RNA-binding motif"/>
    <property type="match status" value="1"/>
</dbReference>
<dbReference type="PROSITE" id="PS50889">
    <property type="entry name" value="S4"/>
    <property type="match status" value="1"/>
</dbReference>
<dbReference type="InterPro" id="IPR002942">
    <property type="entry name" value="S4_RNA-bd"/>
</dbReference>
<proteinExistence type="inferred from homology"/>
<keyword evidence="7" id="KW-0346">Stress response</keyword>
<dbReference type="InterPro" id="IPR025708">
    <property type="entry name" value="HSP15"/>
</dbReference>
<organism evidence="7 8">
    <name type="scientific">Marinomonas aquimarina</name>
    <dbReference type="NCBI Taxonomy" id="295068"/>
    <lineage>
        <taxon>Bacteria</taxon>
        <taxon>Pseudomonadati</taxon>
        <taxon>Pseudomonadota</taxon>
        <taxon>Gammaproteobacteria</taxon>
        <taxon>Oceanospirillales</taxon>
        <taxon>Oceanospirillaceae</taxon>
        <taxon>Marinomonas</taxon>
    </lineage>
</organism>
<dbReference type="AlphaFoldDB" id="A0A1A8TCM6"/>
<evidence type="ECO:0000313" key="7">
    <source>
        <dbReference type="EMBL" id="SBS30823.1"/>
    </source>
</evidence>
<name>A0A1A8TCM6_9GAMM</name>
<dbReference type="RefSeq" id="WP_067205670.1">
    <property type="nucleotide sequence ID" value="NZ_FLOC01000009.1"/>
</dbReference>
<evidence type="ECO:0000256" key="5">
    <source>
        <dbReference type="SAM" id="MobiDB-lite"/>
    </source>
</evidence>
<dbReference type="GO" id="GO:0003677">
    <property type="term" value="F:DNA binding"/>
    <property type="evidence" value="ECO:0007669"/>
    <property type="project" value="UniProtKB-KW"/>
</dbReference>
<comment type="similarity">
    <text evidence="1 4">Belongs to the HSP15 family.</text>
</comment>
<dbReference type="STRING" id="295068.MAQ5080_01769"/>
<evidence type="ECO:0000256" key="3">
    <source>
        <dbReference type="ARBA" id="ARBA00023125"/>
    </source>
</evidence>
<dbReference type="CDD" id="cd00165">
    <property type="entry name" value="S4"/>
    <property type="match status" value="1"/>
</dbReference>
<feature type="domain" description="RNA-binding S4" evidence="6">
    <location>
        <begin position="13"/>
        <end position="76"/>
    </location>
</feature>
<evidence type="ECO:0000256" key="4">
    <source>
        <dbReference type="PIRNR" id="PIRNR016821"/>
    </source>
</evidence>
<dbReference type="Pfam" id="PF01479">
    <property type="entry name" value="S4"/>
    <property type="match status" value="1"/>
</dbReference>
<dbReference type="SMART" id="SM00363">
    <property type="entry name" value="S4"/>
    <property type="match status" value="1"/>
</dbReference>
<dbReference type="Proteomes" id="UP000092627">
    <property type="component" value="Unassembled WGS sequence"/>
</dbReference>
<feature type="compositionally biased region" description="Basic and acidic residues" evidence="5">
    <location>
        <begin position="95"/>
        <end position="138"/>
    </location>
</feature>
<dbReference type="OrthoDB" id="9797176at2"/>
<dbReference type="GO" id="GO:0003727">
    <property type="term" value="F:single-stranded RNA binding"/>
    <property type="evidence" value="ECO:0007669"/>
    <property type="project" value="InterPro"/>
</dbReference>
<protein>
    <recommendedName>
        <fullName evidence="4">Heat shock protein 15</fullName>
    </recommendedName>
</protein>
<evidence type="ECO:0000313" key="8">
    <source>
        <dbReference type="Proteomes" id="UP000092627"/>
    </source>
</evidence>
<accession>A0A1A8TCM6</accession>
<dbReference type="GO" id="GO:0034605">
    <property type="term" value="P:cellular response to heat"/>
    <property type="evidence" value="ECO:0007669"/>
    <property type="project" value="InterPro"/>
</dbReference>
<dbReference type="EMBL" id="FLOC01000009">
    <property type="protein sequence ID" value="SBS30823.1"/>
    <property type="molecule type" value="Genomic_DNA"/>
</dbReference>
<evidence type="ECO:0000256" key="2">
    <source>
        <dbReference type="ARBA" id="ARBA00022884"/>
    </source>
</evidence>
<dbReference type="GO" id="GO:0043023">
    <property type="term" value="F:ribosomal large subunit binding"/>
    <property type="evidence" value="ECO:0007669"/>
    <property type="project" value="InterPro"/>
</dbReference>
<sequence>MSKAEKQSESQAVRLDKWLWAARFFKTRTLCKEAIDGGKVMYNGAKGKAARTVEMGALITIRKGWDEVTVEVQGLSEQRRGAPEAQKLYTETQDSIEKRERRAAEHKSFGGRIMADHRPNKKERRDIQQLKRDIFSSN</sequence>
<keyword evidence="3 4" id="KW-0238">DNA-binding</keyword>